<dbReference type="HAMAP" id="MF_00115">
    <property type="entry name" value="MscL"/>
    <property type="match status" value="1"/>
</dbReference>
<accession>A0ABT1SMJ6</accession>
<keyword evidence="3 10" id="KW-0813">Transport</keyword>
<evidence type="ECO:0000256" key="10">
    <source>
        <dbReference type="HAMAP-Rule" id="MF_00115"/>
    </source>
</evidence>
<reference evidence="11 12" key="1">
    <citation type="submission" date="2022-06" db="EMBL/GenBank/DDBJ databases">
        <title>Isolation of gut microbiota from human fecal samples.</title>
        <authorList>
            <person name="Pamer E.G."/>
            <person name="Barat B."/>
            <person name="Waligurski E."/>
            <person name="Medina S."/>
            <person name="Paddock L."/>
            <person name="Mostad J."/>
        </authorList>
    </citation>
    <scope>NUCLEOTIDE SEQUENCE [LARGE SCALE GENOMIC DNA]</scope>
    <source>
        <strain evidence="11 12">DFI.6.1</strain>
    </source>
</reference>
<evidence type="ECO:0000256" key="8">
    <source>
        <dbReference type="ARBA" id="ARBA00023136"/>
    </source>
</evidence>
<comment type="subcellular location">
    <subcellularLocation>
        <location evidence="1 10">Cell membrane</location>
        <topology evidence="1 10">Multi-pass membrane protein</topology>
    </subcellularLocation>
</comment>
<comment type="function">
    <text evidence="10">Channel that opens in response to stretch forces in the membrane lipid bilayer. May participate in the regulation of osmotic pressure changes within the cell.</text>
</comment>
<dbReference type="InterPro" id="IPR036019">
    <property type="entry name" value="MscL_channel"/>
</dbReference>
<evidence type="ECO:0000256" key="3">
    <source>
        <dbReference type="ARBA" id="ARBA00022448"/>
    </source>
</evidence>
<dbReference type="PROSITE" id="PS01327">
    <property type="entry name" value="MSCL"/>
    <property type="match status" value="1"/>
</dbReference>
<dbReference type="PRINTS" id="PR01264">
    <property type="entry name" value="MECHCHANNEL"/>
</dbReference>
<evidence type="ECO:0000256" key="5">
    <source>
        <dbReference type="ARBA" id="ARBA00022692"/>
    </source>
</evidence>
<keyword evidence="12" id="KW-1185">Reference proteome</keyword>
<evidence type="ECO:0000256" key="9">
    <source>
        <dbReference type="ARBA" id="ARBA00023303"/>
    </source>
</evidence>
<name>A0ABT1SMJ6_9FIRM</name>
<dbReference type="PANTHER" id="PTHR30266:SF2">
    <property type="entry name" value="LARGE-CONDUCTANCE MECHANOSENSITIVE CHANNEL"/>
    <property type="match status" value="1"/>
</dbReference>
<dbReference type="Proteomes" id="UP001524435">
    <property type="component" value="Unassembled WGS sequence"/>
</dbReference>
<dbReference type="Pfam" id="PF01741">
    <property type="entry name" value="MscL"/>
    <property type="match status" value="1"/>
</dbReference>
<dbReference type="SUPFAM" id="SSF81330">
    <property type="entry name" value="Gated mechanosensitive channel"/>
    <property type="match status" value="1"/>
</dbReference>
<evidence type="ECO:0000256" key="7">
    <source>
        <dbReference type="ARBA" id="ARBA00023065"/>
    </source>
</evidence>
<dbReference type="Gene3D" id="1.10.1200.120">
    <property type="entry name" value="Large-conductance mechanosensitive channel, MscL, domain 1"/>
    <property type="match status" value="1"/>
</dbReference>
<gene>
    <name evidence="10 11" type="primary">mscL</name>
    <name evidence="11" type="ORF">NE663_09260</name>
</gene>
<evidence type="ECO:0000256" key="4">
    <source>
        <dbReference type="ARBA" id="ARBA00022475"/>
    </source>
</evidence>
<feature type="transmembrane region" description="Helical" evidence="10">
    <location>
        <begin position="21"/>
        <end position="49"/>
    </location>
</feature>
<dbReference type="NCBIfam" id="TIGR00220">
    <property type="entry name" value="mscL"/>
    <property type="match status" value="1"/>
</dbReference>
<sequence length="129" mass="13843">MKKFIQEFKAFAMRGNVLDMAVGVIIGGAFTSIVNSLVADVFTPIIGIITGGVDFSNLSIGIGGAQIMIGNFINAIVSFLLVAFSVFCFIKAINSFKKKQEEAPAEAPQPSAEEVLLTEIRDLLKDKQS</sequence>
<keyword evidence="6 10" id="KW-1133">Transmembrane helix</keyword>
<evidence type="ECO:0000256" key="6">
    <source>
        <dbReference type="ARBA" id="ARBA00022989"/>
    </source>
</evidence>
<evidence type="ECO:0000313" key="11">
    <source>
        <dbReference type="EMBL" id="MCQ5122442.1"/>
    </source>
</evidence>
<protein>
    <recommendedName>
        <fullName evidence="10">Large-conductance mechanosensitive channel</fullName>
    </recommendedName>
</protein>
<dbReference type="EMBL" id="JANGCH010000015">
    <property type="protein sequence ID" value="MCQ5122442.1"/>
    <property type="molecule type" value="Genomic_DNA"/>
</dbReference>
<evidence type="ECO:0000256" key="1">
    <source>
        <dbReference type="ARBA" id="ARBA00004651"/>
    </source>
</evidence>
<keyword evidence="7 10" id="KW-0406">Ion transport</keyword>
<keyword evidence="8 10" id="KW-0472">Membrane</keyword>
<keyword evidence="5 10" id="KW-0812">Transmembrane</keyword>
<organism evidence="11 12">
    <name type="scientific">Massilicoli timonensis</name>
    <dbReference type="NCBI Taxonomy" id="2015901"/>
    <lineage>
        <taxon>Bacteria</taxon>
        <taxon>Bacillati</taxon>
        <taxon>Bacillota</taxon>
        <taxon>Erysipelotrichia</taxon>
        <taxon>Erysipelotrichales</taxon>
        <taxon>Erysipelotrichaceae</taxon>
        <taxon>Massilicoli</taxon>
    </lineage>
</organism>
<feature type="transmembrane region" description="Helical" evidence="10">
    <location>
        <begin position="69"/>
        <end position="90"/>
    </location>
</feature>
<keyword evidence="4 10" id="KW-1003">Cell membrane</keyword>
<comment type="subunit">
    <text evidence="10">Homopentamer.</text>
</comment>
<dbReference type="NCBIfam" id="NF001843">
    <property type="entry name" value="PRK00567.1-4"/>
    <property type="match status" value="1"/>
</dbReference>
<dbReference type="InterPro" id="IPR001185">
    <property type="entry name" value="MS_channel"/>
</dbReference>
<evidence type="ECO:0000313" key="12">
    <source>
        <dbReference type="Proteomes" id="UP001524435"/>
    </source>
</evidence>
<evidence type="ECO:0000256" key="2">
    <source>
        <dbReference type="ARBA" id="ARBA00007254"/>
    </source>
</evidence>
<dbReference type="InterPro" id="IPR019823">
    <property type="entry name" value="Mechanosensitive_channel_CS"/>
</dbReference>
<dbReference type="RefSeq" id="WP_178200713.1">
    <property type="nucleotide sequence ID" value="NZ_CANTYB010000019.1"/>
</dbReference>
<comment type="similarity">
    <text evidence="2 10">Belongs to the MscL family.</text>
</comment>
<dbReference type="InterPro" id="IPR037673">
    <property type="entry name" value="MSC/AndL"/>
</dbReference>
<proteinExistence type="inferred from homology"/>
<comment type="caution">
    <text evidence="11">The sequence shown here is derived from an EMBL/GenBank/DDBJ whole genome shotgun (WGS) entry which is preliminary data.</text>
</comment>
<dbReference type="PANTHER" id="PTHR30266">
    <property type="entry name" value="MECHANOSENSITIVE CHANNEL MSCL"/>
    <property type="match status" value="1"/>
</dbReference>
<keyword evidence="9 10" id="KW-0407">Ion channel</keyword>